<feature type="region of interest" description="Disordered" evidence="5">
    <location>
        <begin position="262"/>
        <end position="419"/>
    </location>
</feature>
<feature type="compositionally biased region" description="Low complexity" evidence="5">
    <location>
        <begin position="262"/>
        <end position="282"/>
    </location>
</feature>
<name>A0ABR3YPL5_9PEZI</name>
<dbReference type="PROSITE" id="PS50071">
    <property type="entry name" value="HOMEOBOX_2"/>
    <property type="match status" value="1"/>
</dbReference>
<dbReference type="InterPro" id="IPR050720">
    <property type="entry name" value="Engrailed_Homeobox_TFs"/>
</dbReference>
<feature type="compositionally biased region" description="Low complexity" evidence="5">
    <location>
        <begin position="368"/>
        <end position="379"/>
    </location>
</feature>
<dbReference type="Pfam" id="PF00046">
    <property type="entry name" value="Homeodomain"/>
    <property type="match status" value="1"/>
</dbReference>
<dbReference type="PANTHER" id="PTHR24341:SF6">
    <property type="entry name" value="HOMEOBOX PROTEIN INVECTED"/>
    <property type="match status" value="1"/>
</dbReference>
<dbReference type="SMART" id="SM00389">
    <property type="entry name" value="HOX"/>
    <property type="match status" value="1"/>
</dbReference>
<organism evidence="7 8">
    <name type="scientific">Ceratocystis pirilliformis</name>
    <dbReference type="NCBI Taxonomy" id="259994"/>
    <lineage>
        <taxon>Eukaryota</taxon>
        <taxon>Fungi</taxon>
        <taxon>Dikarya</taxon>
        <taxon>Ascomycota</taxon>
        <taxon>Pezizomycotina</taxon>
        <taxon>Sordariomycetes</taxon>
        <taxon>Hypocreomycetidae</taxon>
        <taxon>Microascales</taxon>
        <taxon>Ceratocystidaceae</taxon>
        <taxon>Ceratocystis</taxon>
    </lineage>
</organism>
<gene>
    <name evidence="7" type="ORF">Cpir12675_005509</name>
</gene>
<dbReference type="Proteomes" id="UP001583280">
    <property type="component" value="Unassembled WGS sequence"/>
</dbReference>
<evidence type="ECO:0000256" key="2">
    <source>
        <dbReference type="ARBA" id="ARBA00023242"/>
    </source>
</evidence>
<evidence type="ECO:0000256" key="1">
    <source>
        <dbReference type="ARBA" id="ARBA00004123"/>
    </source>
</evidence>
<reference evidence="7 8" key="1">
    <citation type="journal article" date="2024" name="IMA Fungus">
        <title>IMA Genome - F19 : A genome assembly and annotation guide to empower mycologists, including annotated draft genome sequences of Ceratocystis pirilliformis, Diaporthe australafricana, Fusarium ophioides, Paecilomyces lecythidis, and Sporothrix stenoceras.</title>
        <authorList>
            <person name="Aylward J."/>
            <person name="Wilson A.M."/>
            <person name="Visagie C.M."/>
            <person name="Spraker J."/>
            <person name="Barnes I."/>
            <person name="Buitendag C."/>
            <person name="Ceriani C."/>
            <person name="Del Mar Angel L."/>
            <person name="du Plessis D."/>
            <person name="Fuchs T."/>
            <person name="Gasser K."/>
            <person name="Kramer D."/>
            <person name="Li W."/>
            <person name="Munsamy K."/>
            <person name="Piso A."/>
            <person name="Price J.L."/>
            <person name="Sonnekus B."/>
            <person name="Thomas C."/>
            <person name="van der Nest A."/>
            <person name="van Dijk A."/>
            <person name="van Heerden A."/>
            <person name="van Vuuren N."/>
            <person name="Yilmaz N."/>
            <person name="Duong T.A."/>
            <person name="van der Merwe N.A."/>
            <person name="Wingfield M.J."/>
            <person name="Wingfield B.D."/>
        </authorList>
    </citation>
    <scope>NUCLEOTIDE SEQUENCE [LARGE SCALE GENOMIC DNA]</scope>
    <source>
        <strain evidence="7 8">CMW 12675</strain>
    </source>
</reference>
<accession>A0ABR3YPL5</accession>
<feature type="compositionally biased region" description="Basic and acidic residues" evidence="5">
    <location>
        <begin position="215"/>
        <end position="230"/>
    </location>
</feature>
<dbReference type="EMBL" id="JAWDJO010000191">
    <property type="protein sequence ID" value="KAL1890193.1"/>
    <property type="molecule type" value="Genomic_DNA"/>
</dbReference>
<feature type="region of interest" description="Disordered" evidence="5">
    <location>
        <begin position="212"/>
        <end position="244"/>
    </location>
</feature>
<feature type="domain" description="Homeobox" evidence="6">
    <location>
        <begin position="135"/>
        <end position="218"/>
    </location>
</feature>
<feature type="compositionally biased region" description="Polar residues" evidence="5">
    <location>
        <begin position="312"/>
        <end position="339"/>
    </location>
</feature>
<comment type="subcellular location">
    <subcellularLocation>
        <location evidence="1 3 4">Nucleus</location>
    </subcellularLocation>
</comment>
<dbReference type="CDD" id="cd00086">
    <property type="entry name" value="homeodomain"/>
    <property type="match status" value="1"/>
</dbReference>
<feature type="compositionally biased region" description="Low complexity" evidence="5">
    <location>
        <begin position="405"/>
        <end position="419"/>
    </location>
</feature>
<evidence type="ECO:0000313" key="8">
    <source>
        <dbReference type="Proteomes" id="UP001583280"/>
    </source>
</evidence>
<keyword evidence="2 3" id="KW-0539">Nucleus</keyword>
<sequence length="666" mass="70702">MEFNNMHGGQQVPMFLPTNQPSLVQQRSPNSYLQSAQAPFLQTPQAQAQAQAQSQAFMQHPTAQNPLFQMSPSDIQFALANSNMASMSLSTGPSHFFNLPAATDAAHQNLMQQSAPMYRHLSEHTYTGAMTHGMPQTAETRPRFTKEEVERLEAMYQQDVKPSTEAKKHMAMELGVAIAKINVSLPLFAMIGRPLETKLLTSNTQNWFQNRRAKAKLEEKAEQSAAEQRRNSSGPSATPSAEPATTEVINEHFADRDAPLRPSAAAFPSIPSSFSSPEASSPTVQQPEASLPKTQTPQVSESQSVSPPLPQMQFQSEGQPFAFSPSTDGNTSIPQSMATESVRDTSVSLAVRRSRLRNSGNGSGGGSSSSISQYSPGSGHDSNRAQMGPRIRVPSAVNARVKKNSVSSASGSSSSSMSSNYTIPQNMMLSVSVDSAPRSLNLTPQLNSPYTPIAPSSNAMIFPSPTSTMPRNSSFSFASGTSTINQKFSPSMPHTPNSEGRMFGSTPVTPSYTDYVISEYLSSLNMPMAYSNNGEYTREMGELRNMATSTGAGTGTGVALNTGNAASSAIVDSAMNSGDMSPNTQNMPTYSAGMGTGVGLGVGTDITSFGTDASISMFAAPSIMQATSAPLSDATAAVGIAEQNVDFAMMNMAMGGANRNMVPFHA</sequence>
<dbReference type="SUPFAM" id="SSF46689">
    <property type="entry name" value="Homeodomain-like"/>
    <property type="match status" value="1"/>
</dbReference>
<feature type="compositionally biased region" description="Low complexity" evidence="5">
    <location>
        <begin position="294"/>
        <end position="306"/>
    </location>
</feature>
<evidence type="ECO:0000313" key="7">
    <source>
        <dbReference type="EMBL" id="KAL1890193.1"/>
    </source>
</evidence>
<evidence type="ECO:0000256" key="5">
    <source>
        <dbReference type="SAM" id="MobiDB-lite"/>
    </source>
</evidence>
<dbReference type="InterPro" id="IPR001356">
    <property type="entry name" value="HD"/>
</dbReference>
<proteinExistence type="predicted"/>
<evidence type="ECO:0000256" key="3">
    <source>
        <dbReference type="PROSITE-ProRule" id="PRU00108"/>
    </source>
</evidence>
<feature type="DNA-binding region" description="Homeobox" evidence="3">
    <location>
        <begin position="137"/>
        <end position="219"/>
    </location>
</feature>
<protein>
    <recommendedName>
        <fullName evidence="6">Homeobox domain-containing protein</fullName>
    </recommendedName>
</protein>
<dbReference type="InterPro" id="IPR009057">
    <property type="entry name" value="Homeodomain-like_sf"/>
</dbReference>
<comment type="caution">
    <text evidence="7">The sequence shown here is derived from an EMBL/GenBank/DDBJ whole genome shotgun (WGS) entry which is preliminary data.</text>
</comment>
<dbReference type="Gene3D" id="1.10.10.60">
    <property type="entry name" value="Homeodomain-like"/>
    <property type="match status" value="1"/>
</dbReference>
<evidence type="ECO:0000256" key="4">
    <source>
        <dbReference type="RuleBase" id="RU000682"/>
    </source>
</evidence>
<keyword evidence="8" id="KW-1185">Reference proteome</keyword>
<evidence type="ECO:0000259" key="6">
    <source>
        <dbReference type="PROSITE" id="PS50071"/>
    </source>
</evidence>
<keyword evidence="3 4" id="KW-0238">DNA-binding</keyword>
<keyword evidence="3 4" id="KW-0371">Homeobox</keyword>
<dbReference type="PANTHER" id="PTHR24341">
    <property type="entry name" value="HOMEOBOX PROTEIN ENGRAILED"/>
    <property type="match status" value="1"/>
</dbReference>